<gene>
    <name evidence="1" type="ORF">SAMN04487988_11411</name>
</gene>
<dbReference type="OrthoDB" id="1493507at2"/>
<evidence type="ECO:0000313" key="2">
    <source>
        <dbReference type="Proteomes" id="UP000199642"/>
    </source>
</evidence>
<reference evidence="2" key="1">
    <citation type="submission" date="2016-10" db="EMBL/GenBank/DDBJ databases">
        <authorList>
            <person name="Varghese N."/>
            <person name="Submissions S."/>
        </authorList>
    </citation>
    <scope>NUCLEOTIDE SEQUENCE [LARGE SCALE GENOMIC DNA]</scope>
    <source>
        <strain evidence="2">DSM 19315</strain>
    </source>
</reference>
<dbReference type="AlphaFoldDB" id="A0A1I2WU33"/>
<dbReference type="EMBL" id="FOPC01000014">
    <property type="protein sequence ID" value="SFH03886.1"/>
    <property type="molecule type" value="Genomic_DNA"/>
</dbReference>
<dbReference type="RefSeq" id="WP_092793618.1">
    <property type="nucleotide sequence ID" value="NZ_FOPC01000014.1"/>
</dbReference>
<accession>A0A1I2WU33</accession>
<dbReference type="Proteomes" id="UP000199642">
    <property type="component" value="Unassembled WGS sequence"/>
</dbReference>
<keyword evidence="2" id="KW-1185">Reference proteome</keyword>
<protein>
    <submittedName>
        <fullName evidence="1">Uncharacterized protein</fullName>
    </submittedName>
</protein>
<proteinExistence type="predicted"/>
<evidence type="ECO:0000313" key="1">
    <source>
        <dbReference type="EMBL" id="SFH03886.1"/>
    </source>
</evidence>
<sequence length="155" mass="18546">MTESKKNTEEEEYGLDFRYQSKLERNSDATVLMEARLARLKNLSKEQIKKAKLYQLKLKMEEYIDHPVCDHQQYFVWFLKSYIDTIYSRRSVFAKDLALAPVSLSQIVNNHREPNEEFFLKLMIHSEKVFKGIGKFKVGTWYRVYYQEKICKTLA</sequence>
<organism evidence="1 2">
    <name type="scientific">Algoriphagus hitonicola</name>
    <dbReference type="NCBI Taxonomy" id="435880"/>
    <lineage>
        <taxon>Bacteria</taxon>
        <taxon>Pseudomonadati</taxon>
        <taxon>Bacteroidota</taxon>
        <taxon>Cytophagia</taxon>
        <taxon>Cytophagales</taxon>
        <taxon>Cyclobacteriaceae</taxon>
        <taxon>Algoriphagus</taxon>
    </lineage>
</organism>
<name>A0A1I2WU33_9BACT</name>